<protein>
    <submittedName>
        <fullName evidence="1">Uncharacterized protein</fullName>
    </submittedName>
</protein>
<comment type="caution">
    <text evidence="1">The sequence shown here is derived from an EMBL/GenBank/DDBJ whole genome shotgun (WGS) entry which is preliminary data.</text>
</comment>
<dbReference type="EMBL" id="BMGP01000005">
    <property type="protein sequence ID" value="GGF34084.1"/>
    <property type="molecule type" value="Genomic_DNA"/>
</dbReference>
<proteinExistence type="predicted"/>
<organism evidence="1 2">
    <name type="scientific">Subtercola lobariae</name>
    <dbReference type="NCBI Taxonomy" id="1588641"/>
    <lineage>
        <taxon>Bacteria</taxon>
        <taxon>Bacillati</taxon>
        <taxon>Actinomycetota</taxon>
        <taxon>Actinomycetes</taxon>
        <taxon>Micrococcales</taxon>
        <taxon>Microbacteriaceae</taxon>
        <taxon>Subtercola</taxon>
    </lineage>
</organism>
<dbReference type="AlphaFoldDB" id="A0A917BE10"/>
<keyword evidence="2" id="KW-1185">Reference proteome</keyword>
<accession>A0A917BE10</accession>
<gene>
    <name evidence="1" type="ORF">GCM10011399_29100</name>
</gene>
<evidence type="ECO:0000313" key="2">
    <source>
        <dbReference type="Proteomes" id="UP000598775"/>
    </source>
</evidence>
<name>A0A917BE10_9MICO</name>
<dbReference type="RefSeq" id="WP_188679405.1">
    <property type="nucleotide sequence ID" value="NZ_BMGP01000005.1"/>
</dbReference>
<reference evidence="1 2" key="1">
    <citation type="journal article" date="2014" name="Int. J. Syst. Evol. Microbiol.">
        <title>Complete genome sequence of Corynebacterium casei LMG S-19264T (=DSM 44701T), isolated from a smear-ripened cheese.</title>
        <authorList>
            <consortium name="US DOE Joint Genome Institute (JGI-PGF)"/>
            <person name="Walter F."/>
            <person name="Albersmeier A."/>
            <person name="Kalinowski J."/>
            <person name="Ruckert C."/>
        </authorList>
    </citation>
    <scope>NUCLEOTIDE SEQUENCE [LARGE SCALE GENOMIC DNA]</scope>
    <source>
        <strain evidence="1 2">CGMCC 1.12976</strain>
    </source>
</reference>
<sequence>MTAEPAPPVLIVGRISRKASNVLVLTFDDGPSAAADAKALAVAEQSGGEGAGAKLGMLFGFKNGGKGIHSLTTRAGGSYRVASGGGGSTVISSGSNEVARVQRGEQSTVFDAAGAAVFVIRADPDEPRTTDAVRLRVESPAGEERGRLDVVLRSTAWALTFSRALNVPLDLSELDFMLTRTGAALKFPTLGTRLLLYSAPTPEQLDLLLAVCVDLAIGLREYARPTPIS</sequence>
<dbReference type="Proteomes" id="UP000598775">
    <property type="component" value="Unassembled WGS sequence"/>
</dbReference>
<evidence type="ECO:0000313" key="1">
    <source>
        <dbReference type="EMBL" id="GGF34084.1"/>
    </source>
</evidence>